<name>A0ABY6TN23_9PAST</name>
<feature type="region of interest" description="Disordered" evidence="1">
    <location>
        <begin position="31"/>
        <end position="52"/>
    </location>
</feature>
<dbReference type="EMBL" id="CABFKI010000022">
    <property type="protein sequence ID" value="VTU09709.1"/>
    <property type="molecule type" value="Genomic_DNA"/>
</dbReference>
<accession>A0ABY6TN23</accession>
<dbReference type="RefSeq" id="WP_135711132.1">
    <property type="nucleotide sequence ID" value="NZ_CABFKI010000022.1"/>
</dbReference>
<sequence length="191" mass="20884">MNKKASLALLLAASTLFVGCDKIKGVEKNTPATQNQQNTQQQAQTTQGQPLPAIQPSQAELSQQELMLQVFNKSVNISAISRNIAQDNQKNEGMLITYRIENKGQKAIASIAWRSVFTLNNQAVHTTNVGVNLAQQPFQPGATIEVKALDLFKAMPKPAQEIIKDPKQSLNILFVAREITFADGSKVVISK</sequence>
<comment type="caution">
    <text evidence="2">The sequence shown here is derived from an EMBL/GenBank/DDBJ whole genome shotgun (WGS) entry which is preliminary data.</text>
</comment>
<evidence type="ECO:0008006" key="4">
    <source>
        <dbReference type="Google" id="ProtNLM"/>
    </source>
</evidence>
<evidence type="ECO:0000313" key="2">
    <source>
        <dbReference type="EMBL" id="VTU09709.1"/>
    </source>
</evidence>
<protein>
    <recommendedName>
        <fullName evidence="4">Lipoprotein</fullName>
    </recommendedName>
</protein>
<dbReference type="PROSITE" id="PS51257">
    <property type="entry name" value="PROKAR_LIPOPROTEIN"/>
    <property type="match status" value="1"/>
</dbReference>
<reference evidence="2 3" key="1">
    <citation type="submission" date="2019-05" db="EMBL/GenBank/DDBJ databases">
        <authorList>
            <consortium name="Pathogen Informatics"/>
        </authorList>
    </citation>
    <scope>NUCLEOTIDE SEQUENCE [LARGE SCALE GENOMIC DNA]</scope>
    <source>
        <strain evidence="2 3">NM319</strain>
    </source>
</reference>
<dbReference type="Proteomes" id="UP000308167">
    <property type="component" value="Unassembled WGS sequence"/>
</dbReference>
<evidence type="ECO:0000256" key="1">
    <source>
        <dbReference type="SAM" id="MobiDB-lite"/>
    </source>
</evidence>
<organism evidence="2 3">
    <name type="scientific">Actinobacillus porcinus</name>
    <dbReference type="NCBI Taxonomy" id="51048"/>
    <lineage>
        <taxon>Bacteria</taxon>
        <taxon>Pseudomonadati</taxon>
        <taxon>Pseudomonadota</taxon>
        <taxon>Gammaproteobacteria</taxon>
        <taxon>Pasteurellales</taxon>
        <taxon>Pasteurellaceae</taxon>
        <taxon>Actinobacillus</taxon>
    </lineage>
</organism>
<proteinExistence type="predicted"/>
<gene>
    <name evidence="2" type="ORF">SAMEA1410922_02169</name>
</gene>
<keyword evidence="3" id="KW-1185">Reference proteome</keyword>
<evidence type="ECO:0000313" key="3">
    <source>
        <dbReference type="Proteomes" id="UP000308167"/>
    </source>
</evidence>
<dbReference type="GeneID" id="86156528"/>